<keyword evidence="2" id="KW-1133">Transmembrane helix</keyword>
<evidence type="ECO:0000313" key="5">
    <source>
        <dbReference type="Proteomes" id="UP001501176"/>
    </source>
</evidence>
<dbReference type="EMBL" id="BAAAFN010000009">
    <property type="protein sequence ID" value="GAA0224772.1"/>
    <property type="molecule type" value="Genomic_DNA"/>
</dbReference>
<dbReference type="Proteomes" id="UP001501176">
    <property type="component" value="Unassembled WGS sequence"/>
</dbReference>
<feature type="region of interest" description="Disordered" evidence="1">
    <location>
        <begin position="49"/>
        <end position="84"/>
    </location>
</feature>
<dbReference type="RefSeq" id="WP_325126716.1">
    <property type="nucleotide sequence ID" value="NZ_BAAAFN010000009.1"/>
</dbReference>
<evidence type="ECO:0000256" key="1">
    <source>
        <dbReference type="SAM" id="MobiDB-lite"/>
    </source>
</evidence>
<dbReference type="InterPro" id="IPR021834">
    <property type="entry name" value="DUF3426"/>
</dbReference>
<keyword evidence="2" id="KW-0472">Membrane</keyword>
<dbReference type="NCBIfam" id="TIGR02098">
    <property type="entry name" value="MJ0042_CXXC"/>
    <property type="match status" value="1"/>
</dbReference>
<accession>A0ABP3D6K6</accession>
<feature type="domain" description="Zinc finger/thioredoxin putative" evidence="3">
    <location>
        <begin position="3"/>
        <end position="38"/>
    </location>
</feature>
<sequence>MDLTTRCPKCGTVFQAGLSDLQLRKGYIRCVQCAHIFDGYAEVVSDASAAPAAAPPPPPANVPEPPAAPAPQVIRPGRSPAPPSEFTPAFRIGVAPWPDDRPEPRIGEPAVRAGTRPVEEILADEGWVPDAGGAPDDAGMDDPPAQEAPFVVEPRPGHRSQGGSAAPLLRDEDAYGWWDALLRFCARLLFVLLLILLAAQAVYVYRADIARMVPALRPALERACEPLRCQVPYARDIARIAITGSSLKAADDGAMADRPADQEPSEQHFVLHVTLRNLAEQPQEWPTLILDLKDAAGTLLVRRNLSPAEYLGAARAAQPFAARGEVLVRVPLTLSGIRINGYQLDLFYP</sequence>
<proteinExistence type="predicted"/>
<organism evidence="4 5">
    <name type="scientific">Castellaniella daejeonensis</name>
    <dbReference type="NCBI Taxonomy" id="659013"/>
    <lineage>
        <taxon>Bacteria</taxon>
        <taxon>Pseudomonadati</taxon>
        <taxon>Pseudomonadota</taxon>
        <taxon>Betaproteobacteria</taxon>
        <taxon>Burkholderiales</taxon>
        <taxon>Alcaligenaceae</taxon>
        <taxon>Castellaniella</taxon>
    </lineage>
</organism>
<keyword evidence="2" id="KW-0812">Transmembrane</keyword>
<dbReference type="Pfam" id="PF11906">
    <property type="entry name" value="DUF3426"/>
    <property type="match status" value="1"/>
</dbReference>
<feature type="compositionally biased region" description="Pro residues" evidence="1">
    <location>
        <begin position="53"/>
        <end position="69"/>
    </location>
</feature>
<evidence type="ECO:0000313" key="4">
    <source>
        <dbReference type="EMBL" id="GAA0224772.1"/>
    </source>
</evidence>
<evidence type="ECO:0000256" key="2">
    <source>
        <dbReference type="SAM" id="Phobius"/>
    </source>
</evidence>
<reference evidence="5" key="1">
    <citation type="journal article" date="2019" name="Int. J. Syst. Evol. Microbiol.">
        <title>The Global Catalogue of Microorganisms (GCM) 10K type strain sequencing project: providing services to taxonomists for standard genome sequencing and annotation.</title>
        <authorList>
            <consortium name="The Broad Institute Genomics Platform"/>
            <consortium name="The Broad Institute Genome Sequencing Center for Infectious Disease"/>
            <person name="Wu L."/>
            <person name="Ma J."/>
        </authorList>
    </citation>
    <scope>NUCLEOTIDE SEQUENCE [LARGE SCALE GENOMIC DNA]</scope>
    <source>
        <strain evidence="5">JCM 16240</strain>
    </source>
</reference>
<dbReference type="InterPro" id="IPR011723">
    <property type="entry name" value="Znf/thioredoxin_put"/>
</dbReference>
<name>A0ABP3D6K6_9BURK</name>
<evidence type="ECO:0000259" key="3">
    <source>
        <dbReference type="Pfam" id="PF13719"/>
    </source>
</evidence>
<gene>
    <name evidence="4" type="ORF">GCM10009125_12150</name>
</gene>
<dbReference type="Pfam" id="PF13719">
    <property type="entry name" value="Zn_ribbon_5"/>
    <property type="match status" value="1"/>
</dbReference>
<comment type="caution">
    <text evidence="4">The sequence shown here is derived from an EMBL/GenBank/DDBJ whole genome shotgun (WGS) entry which is preliminary data.</text>
</comment>
<protein>
    <submittedName>
        <fullName evidence="4">DUF3426 domain-containing protein</fullName>
    </submittedName>
</protein>
<feature type="transmembrane region" description="Helical" evidence="2">
    <location>
        <begin position="184"/>
        <end position="205"/>
    </location>
</feature>
<keyword evidence="5" id="KW-1185">Reference proteome</keyword>